<gene>
    <name evidence="6" type="ORF">TRFO_05145</name>
</gene>
<evidence type="ECO:0000256" key="4">
    <source>
        <dbReference type="SAM" id="MobiDB-lite"/>
    </source>
</evidence>
<dbReference type="EMBL" id="MLAK01000693">
    <property type="protein sequence ID" value="OHT07525.1"/>
    <property type="molecule type" value="Genomic_DNA"/>
</dbReference>
<dbReference type="Gene3D" id="2.10.110.10">
    <property type="entry name" value="Cysteine Rich Protein"/>
    <property type="match status" value="1"/>
</dbReference>
<sequence length="228" mass="26480">MEGKETFQAKSRLKIPTSKSKGTHHPLVAEDKESLVRNPLERANSAIVKIKNDSITFIKGRDQGEEMASRAGDKNHRTHRRNGSESNLHRQLNFKCNHSRKHKSGKFDDAHLNFHDYRSIYQRSCQEESKKANSAPTISMNKEIDGFSLTDEMRMLNNVFMIKKEKKKCSICRLEIDDNSNYVFFGGNFYHEKCQKCYACKKKIEPPFLIERPTRIYCMNCRKSLLAV</sequence>
<dbReference type="Pfam" id="PF00412">
    <property type="entry name" value="LIM"/>
    <property type="match status" value="1"/>
</dbReference>
<keyword evidence="2 3" id="KW-0862">Zinc</keyword>
<evidence type="ECO:0000256" key="3">
    <source>
        <dbReference type="PROSITE-ProRule" id="PRU00125"/>
    </source>
</evidence>
<name>A0A1J4KDI9_9EUKA</name>
<feature type="compositionally biased region" description="Basic and acidic residues" evidence="4">
    <location>
        <begin position="62"/>
        <end position="75"/>
    </location>
</feature>
<dbReference type="SMART" id="SM00132">
    <property type="entry name" value="LIM"/>
    <property type="match status" value="1"/>
</dbReference>
<comment type="caution">
    <text evidence="6">The sequence shown here is derived from an EMBL/GenBank/DDBJ whole genome shotgun (WGS) entry which is preliminary data.</text>
</comment>
<dbReference type="PROSITE" id="PS50023">
    <property type="entry name" value="LIM_DOMAIN_2"/>
    <property type="match status" value="1"/>
</dbReference>
<evidence type="ECO:0000313" key="7">
    <source>
        <dbReference type="Proteomes" id="UP000179807"/>
    </source>
</evidence>
<keyword evidence="7" id="KW-1185">Reference proteome</keyword>
<proteinExistence type="predicted"/>
<dbReference type="Proteomes" id="UP000179807">
    <property type="component" value="Unassembled WGS sequence"/>
</dbReference>
<reference evidence="6" key="1">
    <citation type="submission" date="2016-10" db="EMBL/GenBank/DDBJ databases">
        <authorList>
            <person name="Benchimol M."/>
            <person name="Almeida L.G."/>
            <person name="Vasconcelos A.T."/>
            <person name="Perreira-Neves A."/>
            <person name="Rosa I.A."/>
            <person name="Tasca T."/>
            <person name="Bogo M.R."/>
            <person name="de Souza W."/>
        </authorList>
    </citation>
    <scope>NUCLEOTIDE SEQUENCE [LARGE SCALE GENOMIC DNA]</scope>
    <source>
        <strain evidence="6">K</strain>
    </source>
</reference>
<dbReference type="GeneID" id="94827020"/>
<protein>
    <recommendedName>
        <fullName evidence="5">LIM zinc-binding domain-containing protein</fullName>
    </recommendedName>
</protein>
<keyword evidence="1 3" id="KW-0479">Metal-binding</keyword>
<dbReference type="PROSITE" id="PS00478">
    <property type="entry name" value="LIM_DOMAIN_1"/>
    <property type="match status" value="1"/>
</dbReference>
<evidence type="ECO:0000256" key="1">
    <source>
        <dbReference type="ARBA" id="ARBA00022723"/>
    </source>
</evidence>
<organism evidence="6 7">
    <name type="scientific">Tritrichomonas foetus</name>
    <dbReference type="NCBI Taxonomy" id="1144522"/>
    <lineage>
        <taxon>Eukaryota</taxon>
        <taxon>Metamonada</taxon>
        <taxon>Parabasalia</taxon>
        <taxon>Tritrichomonadida</taxon>
        <taxon>Tritrichomonadidae</taxon>
        <taxon>Tritrichomonas</taxon>
    </lineage>
</organism>
<evidence type="ECO:0000313" key="6">
    <source>
        <dbReference type="EMBL" id="OHT07525.1"/>
    </source>
</evidence>
<dbReference type="InterPro" id="IPR001781">
    <property type="entry name" value="Znf_LIM"/>
</dbReference>
<keyword evidence="3" id="KW-0440">LIM domain</keyword>
<evidence type="ECO:0000256" key="2">
    <source>
        <dbReference type="ARBA" id="ARBA00022833"/>
    </source>
</evidence>
<accession>A0A1J4KDI9</accession>
<feature type="region of interest" description="Disordered" evidence="4">
    <location>
        <begin position="62"/>
        <end position="90"/>
    </location>
</feature>
<dbReference type="RefSeq" id="XP_068360661.1">
    <property type="nucleotide sequence ID" value="XM_068492316.1"/>
</dbReference>
<feature type="domain" description="LIM zinc-binding" evidence="5">
    <location>
        <begin position="167"/>
        <end position="228"/>
    </location>
</feature>
<feature type="region of interest" description="Disordered" evidence="4">
    <location>
        <begin position="1"/>
        <end position="26"/>
    </location>
</feature>
<dbReference type="VEuPathDB" id="TrichDB:TRFO_05145"/>
<dbReference type="GO" id="GO:0046872">
    <property type="term" value="F:metal ion binding"/>
    <property type="evidence" value="ECO:0007669"/>
    <property type="project" value="UniProtKB-KW"/>
</dbReference>
<evidence type="ECO:0000259" key="5">
    <source>
        <dbReference type="PROSITE" id="PS50023"/>
    </source>
</evidence>
<dbReference type="AlphaFoldDB" id="A0A1J4KDI9"/>